<proteinExistence type="predicted"/>
<dbReference type="PANTHER" id="PTHR12526">
    <property type="entry name" value="GLYCOSYLTRANSFERASE"/>
    <property type="match status" value="1"/>
</dbReference>
<dbReference type="OrthoDB" id="9801573at2"/>
<evidence type="ECO:0000313" key="2">
    <source>
        <dbReference type="EMBL" id="PZX62890.1"/>
    </source>
</evidence>
<reference evidence="2 3" key="1">
    <citation type="submission" date="2018-06" db="EMBL/GenBank/DDBJ databases">
        <title>Genomic Encyclopedia of Archaeal and Bacterial Type Strains, Phase II (KMG-II): from individual species to whole genera.</title>
        <authorList>
            <person name="Goeker M."/>
        </authorList>
    </citation>
    <scope>NUCLEOTIDE SEQUENCE [LARGE SCALE GENOMIC DNA]</scope>
    <source>
        <strain evidence="2 3">DSM 23241</strain>
    </source>
</reference>
<dbReference type="Gene3D" id="3.40.50.2000">
    <property type="entry name" value="Glycogen Phosphorylase B"/>
    <property type="match status" value="2"/>
</dbReference>
<sequence>MHVVIVHNSKIPVLKYGGIERVIWYLGKVLKQRGHKVSFLVPKDSSCSFGNVIIYDSKKQFNEQIPSSADVVHFNMLPREKIDKPYIFTMHGNVDDNTLLDINTVFVSQNHAARFGSSSYVYNGMDWDDYGQPDLNNERSRFHFLGDASWRIKNVKGAIQSILRTPNEELMVLGGKRLNFRMGFRFTPSKRIHFYGMVGGEKKLSLLNTSKGLVFPVRWHEPFGIAITESLYFGCPVFGTPYGSLPEIVQSDVGFLSTHAGELANAIVNSNAYSRKRCYEYARDVFNAEKMTDAYLLKYEKVMNGETLNEKPPQLLKIQEEKFLPWFSS</sequence>
<name>A0A2W7RWL6_9BACT</name>
<evidence type="ECO:0000259" key="1">
    <source>
        <dbReference type="Pfam" id="PF00534"/>
    </source>
</evidence>
<dbReference type="RefSeq" id="WP_111294998.1">
    <property type="nucleotide sequence ID" value="NZ_QKZV01000004.1"/>
</dbReference>
<organism evidence="2 3">
    <name type="scientific">Hydrotalea sandarakina</name>
    <dbReference type="NCBI Taxonomy" id="1004304"/>
    <lineage>
        <taxon>Bacteria</taxon>
        <taxon>Pseudomonadati</taxon>
        <taxon>Bacteroidota</taxon>
        <taxon>Chitinophagia</taxon>
        <taxon>Chitinophagales</taxon>
        <taxon>Chitinophagaceae</taxon>
        <taxon>Hydrotalea</taxon>
    </lineage>
</organism>
<accession>A0A2W7RWL6</accession>
<dbReference type="PANTHER" id="PTHR12526:SF595">
    <property type="entry name" value="BLL5217 PROTEIN"/>
    <property type="match status" value="1"/>
</dbReference>
<protein>
    <submittedName>
        <fullName evidence="2">Glycosyl transferase family 1</fullName>
    </submittedName>
</protein>
<gene>
    <name evidence="2" type="ORF">LX80_01584</name>
</gene>
<dbReference type="Pfam" id="PF00534">
    <property type="entry name" value="Glycos_transf_1"/>
    <property type="match status" value="1"/>
</dbReference>
<dbReference type="EMBL" id="QKZV01000004">
    <property type="protein sequence ID" value="PZX62890.1"/>
    <property type="molecule type" value="Genomic_DNA"/>
</dbReference>
<dbReference type="InterPro" id="IPR001296">
    <property type="entry name" value="Glyco_trans_1"/>
</dbReference>
<keyword evidence="3" id="KW-1185">Reference proteome</keyword>
<comment type="caution">
    <text evidence="2">The sequence shown here is derived from an EMBL/GenBank/DDBJ whole genome shotgun (WGS) entry which is preliminary data.</text>
</comment>
<dbReference type="GO" id="GO:0016757">
    <property type="term" value="F:glycosyltransferase activity"/>
    <property type="evidence" value="ECO:0007669"/>
    <property type="project" value="InterPro"/>
</dbReference>
<feature type="domain" description="Glycosyl transferase family 1" evidence="1">
    <location>
        <begin position="137"/>
        <end position="283"/>
    </location>
</feature>
<keyword evidence="2" id="KW-0808">Transferase</keyword>
<dbReference type="Proteomes" id="UP000249720">
    <property type="component" value="Unassembled WGS sequence"/>
</dbReference>
<dbReference type="AlphaFoldDB" id="A0A2W7RWL6"/>
<dbReference type="SUPFAM" id="SSF53756">
    <property type="entry name" value="UDP-Glycosyltransferase/glycogen phosphorylase"/>
    <property type="match status" value="1"/>
</dbReference>
<evidence type="ECO:0000313" key="3">
    <source>
        <dbReference type="Proteomes" id="UP000249720"/>
    </source>
</evidence>